<evidence type="ECO:0000256" key="9">
    <source>
        <dbReference type="SAM" id="Phobius"/>
    </source>
</evidence>
<accession>A0A4R2PBW9</accession>
<comment type="similarity">
    <text evidence="2 7">Belongs to the ExbD/TolR family.</text>
</comment>
<protein>
    <submittedName>
        <fullName evidence="10">Outer membrane transport energization protein ExbD</fullName>
    </submittedName>
</protein>
<name>A0A4R2PBW9_RHOSA</name>
<evidence type="ECO:0000313" key="10">
    <source>
        <dbReference type="EMBL" id="TCP32633.1"/>
    </source>
</evidence>
<dbReference type="AlphaFoldDB" id="A0A4R2PBW9"/>
<dbReference type="GO" id="GO:0015031">
    <property type="term" value="P:protein transport"/>
    <property type="evidence" value="ECO:0007669"/>
    <property type="project" value="UniProtKB-KW"/>
</dbReference>
<keyword evidence="5 9" id="KW-1133">Transmembrane helix</keyword>
<comment type="subcellular location">
    <subcellularLocation>
        <location evidence="1">Cell membrane</location>
        <topology evidence="1">Single-pass membrane protein</topology>
    </subcellularLocation>
    <subcellularLocation>
        <location evidence="7">Cell membrane</location>
        <topology evidence="7">Single-pass type II membrane protein</topology>
    </subcellularLocation>
</comment>
<gene>
    <name evidence="10" type="ORF">EV659_109126</name>
</gene>
<feature type="region of interest" description="Disordered" evidence="8">
    <location>
        <begin position="1"/>
        <end position="21"/>
    </location>
</feature>
<comment type="caution">
    <text evidence="10">The sequence shown here is derived from an EMBL/GenBank/DDBJ whole genome shotgun (WGS) entry which is preliminary data.</text>
</comment>
<evidence type="ECO:0000256" key="6">
    <source>
        <dbReference type="ARBA" id="ARBA00023136"/>
    </source>
</evidence>
<keyword evidence="6 9" id="KW-0472">Membrane</keyword>
<evidence type="ECO:0000256" key="5">
    <source>
        <dbReference type="ARBA" id="ARBA00022989"/>
    </source>
</evidence>
<evidence type="ECO:0000256" key="3">
    <source>
        <dbReference type="ARBA" id="ARBA00022475"/>
    </source>
</evidence>
<dbReference type="Pfam" id="PF02472">
    <property type="entry name" value="ExbD"/>
    <property type="match status" value="1"/>
</dbReference>
<dbReference type="InterPro" id="IPR003400">
    <property type="entry name" value="ExbD"/>
</dbReference>
<evidence type="ECO:0000313" key="11">
    <source>
        <dbReference type="Proteomes" id="UP000295399"/>
    </source>
</evidence>
<evidence type="ECO:0000256" key="8">
    <source>
        <dbReference type="SAM" id="MobiDB-lite"/>
    </source>
</evidence>
<dbReference type="Proteomes" id="UP000295399">
    <property type="component" value="Unassembled WGS sequence"/>
</dbReference>
<keyword evidence="7" id="KW-0813">Transport</keyword>
<evidence type="ECO:0000256" key="2">
    <source>
        <dbReference type="ARBA" id="ARBA00005811"/>
    </source>
</evidence>
<proteinExistence type="inferred from homology"/>
<dbReference type="PANTHER" id="PTHR30558:SF15">
    <property type="entry name" value="BIOPOLYMER TRANSPORT PROTEIN EXBD1"/>
    <property type="match status" value="1"/>
</dbReference>
<sequence>MIGPGATGSRAPGPLAGLSDAEADETGGNALMPLVDVVFMLVVFLLLTANAVSYALKVDTPEAAGAQAHEARETVVLTAPHGGRGWQVDGAAHATAQAARRAVVQALDARPDAVLVVAAAADSSAQDLIDALEMARQAGARSVDVAARPLGQAAAPGQSAQQGAQP</sequence>
<dbReference type="GO" id="GO:0005886">
    <property type="term" value="C:plasma membrane"/>
    <property type="evidence" value="ECO:0007669"/>
    <property type="project" value="UniProtKB-SubCell"/>
</dbReference>
<dbReference type="RefSeq" id="WP_132709114.1">
    <property type="nucleotide sequence ID" value="NZ_JACIGF010000009.1"/>
</dbReference>
<dbReference type="EMBL" id="SLXO01000009">
    <property type="protein sequence ID" value="TCP32633.1"/>
    <property type="molecule type" value="Genomic_DNA"/>
</dbReference>
<keyword evidence="7" id="KW-0653">Protein transport</keyword>
<dbReference type="InParanoid" id="A0A4R2PBW9"/>
<reference evidence="10 11" key="1">
    <citation type="submission" date="2019-03" db="EMBL/GenBank/DDBJ databases">
        <title>Genomic Encyclopedia of Type Strains, Phase IV (KMG-IV): sequencing the most valuable type-strain genomes for metagenomic binning, comparative biology and taxonomic classification.</title>
        <authorList>
            <person name="Goeker M."/>
        </authorList>
    </citation>
    <scope>NUCLEOTIDE SEQUENCE [LARGE SCALE GENOMIC DNA]</scope>
    <source>
        <strain evidence="10 11">DSM 2132</strain>
    </source>
</reference>
<dbReference type="GO" id="GO:0022857">
    <property type="term" value="F:transmembrane transporter activity"/>
    <property type="evidence" value="ECO:0007669"/>
    <property type="project" value="InterPro"/>
</dbReference>
<keyword evidence="4 7" id="KW-0812">Transmembrane</keyword>
<evidence type="ECO:0000256" key="4">
    <source>
        <dbReference type="ARBA" id="ARBA00022692"/>
    </source>
</evidence>
<evidence type="ECO:0000256" key="7">
    <source>
        <dbReference type="RuleBase" id="RU003879"/>
    </source>
</evidence>
<keyword evidence="3" id="KW-1003">Cell membrane</keyword>
<dbReference type="PANTHER" id="PTHR30558">
    <property type="entry name" value="EXBD MEMBRANE COMPONENT OF PMF-DRIVEN MACROMOLECULE IMPORT SYSTEM"/>
    <property type="match status" value="1"/>
</dbReference>
<organism evidence="10 11">
    <name type="scientific">Rhodothalassium salexigens DSM 2132</name>
    <dbReference type="NCBI Taxonomy" id="1188247"/>
    <lineage>
        <taxon>Bacteria</taxon>
        <taxon>Pseudomonadati</taxon>
        <taxon>Pseudomonadota</taxon>
        <taxon>Alphaproteobacteria</taxon>
        <taxon>Rhodothalassiales</taxon>
        <taxon>Rhodothalassiaceae</taxon>
        <taxon>Rhodothalassium</taxon>
    </lineage>
</organism>
<feature type="transmembrane region" description="Helical" evidence="9">
    <location>
        <begin position="37"/>
        <end position="56"/>
    </location>
</feature>
<keyword evidence="11" id="KW-1185">Reference proteome</keyword>
<evidence type="ECO:0000256" key="1">
    <source>
        <dbReference type="ARBA" id="ARBA00004162"/>
    </source>
</evidence>